<dbReference type="PRINTS" id="PR00738">
    <property type="entry name" value="GLHYDRLASE20"/>
</dbReference>
<dbReference type="SUPFAM" id="SSF55545">
    <property type="entry name" value="beta-N-acetylhexosaminidase-like domain"/>
    <property type="match status" value="1"/>
</dbReference>
<dbReference type="CDD" id="cd06562">
    <property type="entry name" value="GH20_HexA_HexB-like"/>
    <property type="match status" value="1"/>
</dbReference>
<evidence type="ECO:0000256" key="3">
    <source>
        <dbReference type="ARBA" id="ARBA00022729"/>
    </source>
</evidence>
<dbReference type="Gene3D" id="3.20.20.80">
    <property type="entry name" value="Glycosidases"/>
    <property type="match status" value="1"/>
</dbReference>
<sequence length="592" mass="63869">MLLKTLFAVAALLAAPAAADLNVWPAPASSTTGNSTVCLDRGFKISVAGGKAPADLVSAIARTQANLQRSQHQFLSPTHGAEFFPNGQGCKSYVKELVLNYAKGAVQDPIASPVDKRIANEAYTLDVSAAGVASATGASSLGLLRALTTFENLWFKLNKGAKVARRDYRQARDGEVADAANWGGGGSGGGANPTFAPYAPYHIDDKPAFPWRAVLIDTSRHFFSVETIKRQLDIMSLVKLNVLHWHIVDSQSWPLALSAFPNLAAKGAYSPAEVYSEAQVKDIIQYAGERGIDVVIEIDTPGHTSIIYDSYPDYIACFEKRPWTTYANEPPAGQLRFADQKVTGFVSSLFKSVAGLTKSAYFGTGGDELNVKCYDEDAPTQAILKANSWTIENALKNFTVQTHNTLRSVGRTPVVWEEMAISHGDTGLDPATVVQVWISSASVKQVADKGLRLVHASNDYFYLDCGQGGWVTADGGLNSWCDPYKTWAHIYSFDPYNGTTPAQHAQVLGGQASVWAEQTDESNIDSQIWPRAAAFAEVFWTGGGAKGFPLSAVSATGRLHDIRYRIVDKGVRAIPIQPEWCALRPGLCNLAG</sequence>
<keyword evidence="4 7" id="KW-0378">Hydrolase</keyword>
<dbReference type="EMBL" id="CP086720">
    <property type="protein sequence ID" value="WOO85849.1"/>
    <property type="molecule type" value="Genomic_DNA"/>
</dbReference>
<dbReference type="Gene3D" id="3.30.379.10">
    <property type="entry name" value="Chitobiase/beta-hexosaminidase domain 2-like"/>
    <property type="match status" value="1"/>
</dbReference>
<comment type="similarity">
    <text evidence="2 7">Belongs to the glycosyl hydrolase 20 family.</text>
</comment>
<evidence type="ECO:0000259" key="11">
    <source>
        <dbReference type="Pfam" id="PF14845"/>
    </source>
</evidence>
<dbReference type="FunFam" id="3.20.20.80:FF:000063">
    <property type="entry name" value="Beta-hexosaminidase"/>
    <property type="match status" value="1"/>
</dbReference>
<feature type="domain" description="Glycoside hydrolase family 20 catalytic" evidence="10">
    <location>
        <begin position="209"/>
        <end position="542"/>
    </location>
</feature>
<dbReference type="Proteomes" id="UP000827549">
    <property type="component" value="Chromosome 7"/>
</dbReference>
<dbReference type="PANTHER" id="PTHR22600:SF26">
    <property type="entry name" value="BETA-N-ACETYLHEXOSAMINIDASE"/>
    <property type="match status" value="1"/>
</dbReference>
<dbReference type="InterPro" id="IPR029019">
    <property type="entry name" value="HEX_eukaryotic_N"/>
</dbReference>
<evidence type="ECO:0000256" key="7">
    <source>
        <dbReference type="PIRNR" id="PIRNR001093"/>
    </source>
</evidence>
<dbReference type="GO" id="GO:0005975">
    <property type="term" value="P:carbohydrate metabolic process"/>
    <property type="evidence" value="ECO:0007669"/>
    <property type="project" value="InterPro"/>
</dbReference>
<dbReference type="EC" id="3.2.1.52" evidence="7"/>
<proteinExistence type="inferred from homology"/>
<accession>A0AAF0YII7</accession>
<evidence type="ECO:0000256" key="8">
    <source>
        <dbReference type="PIRSR" id="PIRSR001093-1"/>
    </source>
</evidence>
<comment type="catalytic activity">
    <reaction evidence="1 7">
        <text>Hydrolysis of terminal non-reducing N-acetyl-D-hexosamine residues in N-acetyl-beta-D-hexosaminides.</text>
        <dbReference type="EC" id="3.2.1.52"/>
    </reaction>
</comment>
<dbReference type="Pfam" id="PF00728">
    <property type="entry name" value="Glyco_hydro_20"/>
    <property type="match status" value="1"/>
</dbReference>
<reference evidence="12" key="1">
    <citation type="submission" date="2023-10" db="EMBL/GenBank/DDBJ databases">
        <authorList>
            <person name="Noh H."/>
        </authorList>
    </citation>
    <scope>NUCLEOTIDE SEQUENCE</scope>
    <source>
        <strain evidence="12">DUCC4014</strain>
    </source>
</reference>
<evidence type="ECO:0000256" key="1">
    <source>
        <dbReference type="ARBA" id="ARBA00001231"/>
    </source>
</evidence>
<protein>
    <recommendedName>
        <fullName evidence="7">Beta-hexosaminidase</fullName>
        <ecNumber evidence="7">3.2.1.52</ecNumber>
    </recommendedName>
</protein>
<feature type="active site" description="Proton donor" evidence="8">
    <location>
        <position position="368"/>
    </location>
</feature>
<dbReference type="InterPro" id="IPR017853">
    <property type="entry name" value="GH"/>
</dbReference>
<dbReference type="RefSeq" id="XP_062631875.1">
    <property type="nucleotide sequence ID" value="XM_062775891.1"/>
</dbReference>
<keyword evidence="13" id="KW-1185">Reference proteome</keyword>
<dbReference type="InterPro" id="IPR015883">
    <property type="entry name" value="Glyco_hydro_20_cat"/>
</dbReference>
<dbReference type="PANTHER" id="PTHR22600">
    <property type="entry name" value="BETA-HEXOSAMINIDASE"/>
    <property type="match status" value="1"/>
</dbReference>
<dbReference type="GO" id="GO:0016020">
    <property type="term" value="C:membrane"/>
    <property type="evidence" value="ECO:0007669"/>
    <property type="project" value="TreeGrafter"/>
</dbReference>
<keyword evidence="6 7" id="KW-0326">Glycosidase</keyword>
<name>A0AAF0YII7_9TREE</name>
<evidence type="ECO:0000256" key="9">
    <source>
        <dbReference type="SAM" id="SignalP"/>
    </source>
</evidence>
<evidence type="ECO:0000256" key="4">
    <source>
        <dbReference type="ARBA" id="ARBA00022801"/>
    </source>
</evidence>
<dbReference type="AlphaFoldDB" id="A0AAF0YII7"/>
<feature type="domain" description="Beta-hexosaminidase eukaryotic type N-terminal" evidence="11">
    <location>
        <begin position="23"/>
        <end position="151"/>
    </location>
</feature>
<dbReference type="PIRSF" id="PIRSF001093">
    <property type="entry name" value="B-hxosamndse_ab_euk"/>
    <property type="match status" value="1"/>
</dbReference>
<organism evidence="12 13">
    <name type="scientific">Vanrija pseudolonga</name>
    <dbReference type="NCBI Taxonomy" id="143232"/>
    <lineage>
        <taxon>Eukaryota</taxon>
        <taxon>Fungi</taxon>
        <taxon>Dikarya</taxon>
        <taxon>Basidiomycota</taxon>
        <taxon>Agaricomycotina</taxon>
        <taxon>Tremellomycetes</taxon>
        <taxon>Trichosporonales</taxon>
        <taxon>Trichosporonaceae</taxon>
        <taxon>Vanrija</taxon>
    </lineage>
</organism>
<dbReference type="Pfam" id="PF14845">
    <property type="entry name" value="Glycohydro_20b2"/>
    <property type="match status" value="1"/>
</dbReference>
<evidence type="ECO:0000256" key="2">
    <source>
        <dbReference type="ARBA" id="ARBA00006285"/>
    </source>
</evidence>
<dbReference type="GO" id="GO:0004563">
    <property type="term" value="F:beta-N-acetylhexosaminidase activity"/>
    <property type="evidence" value="ECO:0007669"/>
    <property type="project" value="UniProtKB-EC"/>
</dbReference>
<dbReference type="GeneID" id="87812499"/>
<feature type="signal peptide" evidence="9">
    <location>
        <begin position="1"/>
        <end position="19"/>
    </location>
</feature>
<keyword evidence="3 9" id="KW-0732">Signal</keyword>
<evidence type="ECO:0000259" key="10">
    <source>
        <dbReference type="Pfam" id="PF00728"/>
    </source>
</evidence>
<evidence type="ECO:0000313" key="12">
    <source>
        <dbReference type="EMBL" id="WOO85849.1"/>
    </source>
</evidence>
<evidence type="ECO:0000256" key="6">
    <source>
        <dbReference type="ARBA" id="ARBA00023295"/>
    </source>
</evidence>
<evidence type="ECO:0000313" key="13">
    <source>
        <dbReference type="Proteomes" id="UP000827549"/>
    </source>
</evidence>
<dbReference type="InterPro" id="IPR029018">
    <property type="entry name" value="Hex-like_dom2"/>
</dbReference>
<dbReference type="InterPro" id="IPR025705">
    <property type="entry name" value="Beta_hexosaminidase_sua/sub"/>
</dbReference>
<keyword evidence="5" id="KW-0325">Glycoprotein</keyword>
<evidence type="ECO:0000256" key="5">
    <source>
        <dbReference type="ARBA" id="ARBA00023180"/>
    </source>
</evidence>
<feature type="chain" id="PRO_5042250778" description="Beta-hexosaminidase" evidence="9">
    <location>
        <begin position="20"/>
        <end position="592"/>
    </location>
</feature>
<dbReference type="SUPFAM" id="SSF51445">
    <property type="entry name" value="(Trans)glycosidases"/>
    <property type="match status" value="1"/>
</dbReference>
<gene>
    <name evidence="12" type="primary">ARB_07893_1</name>
    <name evidence="12" type="ORF">LOC62_07G009336</name>
</gene>
<dbReference type="GO" id="GO:0030203">
    <property type="term" value="P:glycosaminoglycan metabolic process"/>
    <property type="evidence" value="ECO:0007669"/>
    <property type="project" value="TreeGrafter"/>
</dbReference>